<organism evidence="7 8">
    <name type="scientific">Arcicella rigui</name>
    <dbReference type="NCBI Taxonomy" id="797020"/>
    <lineage>
        <taxon>Bacteria</taxon>
        <taxon>Pseudomonadati</taxon>
        <taxon>Bacteroidota</taxon>
        <taxon>Cytophagia</taxon>
        <taxon>Cytophagales</taxon>
        <taxon>Flectobacillaceae</taxon>
        <taxon>Arcicella</taxon>
    </lineage>
</organism>
<comment type="similarity">
    <text evidence="1 4">Belongs to the D-isomer specific 2-hydroxyacid dehydrogenase family.</text>
</comment>
<comment type="caution">
    <text evidence="7">The sequence shown here is derived from an EMBL/GenBank/DDBJ whole genome shotgun (WGS) entry which is preliminary data.</text>
</comment>
<gene>
    <name evidence="7" type="ORF">VB248_10055</name>
</gene>
<evidence type="ECO:0000256" key="4">
    <source>
        <dbReference type="RuleBase" id="RU003719"/>
    </source>
</evidence>
<keyword evidence="8" id="KW-1185">Reference proteome</keyword>
<dbReference type="InterPro" id="IPR036291">
    <property type="entry name" value="NAD(P)-bd_dom_sf"/>
</dbReference>
<feature type="domain" description="D-isomer specific 2-hydroxyacid dehydrogenase catalytic" evidence="5">
    <location>
        <begin position="6"/>
        <end position="312"/>
    </location>
</feature>
<dbReference type="Proteomes" id="UP001302949">
    <property type="component" value="Unassembled WGS sequence"/>
</dbReference>
<feature type="domain" description="D-isomer specific 2-hydroxyacid dehydrogenase NAD-binding" evidence="6">
    <location>
        <begin position="108"/>
        <end position="291"/>
    </location>
</feature>
<protein>
    <submittedName>
        <fullName evidence="7">NAD(P)-dependent oxidoreductase</fullName>
    </submittedName>
</protein>
<sequence length="315" mass="35735">MNMKKVLIVDDMHPSILPMLEEIGFVPDYQPSIQREEILDIIKNYEGLLIRNKTKVDKEFLTYTSKLEFIGRAGAGLDLIDIPAVEKMKIQLFAANEGNSDAVGEHTLGMILNLFNKINWADAEVRQKVWLREANRGIELMGMTVGIIGYGNMGKAVAQRLKGFGVEVLAYDLYKQDFGSELVKEATMEEIFEKTDVLSLHVPLTDKTRQLVDEAFLVKFHKDIFLVNTSRGEVASIRAVLNALKTGKLRGACLDVLENEKMHQLKINSEQEIMYNELFSMKNVIFTPHVAGWTKESYFKINQVLVNKIKAMYGI</sequence>
<dbReference type="Gene3D" id="3.40.50.720">
    <property type="entry name" value="NAD(P)-binding Rossmann-like Domain"/>
    <property type="match status" value="2"/>
</dbReference>
<dbReference type="Pfam" id="PF02826">
    <property type="entry name" value="2-Hacid_dh_C"/>
    <property type="match status" value="1"/>
</dbReference>
<dbReference type="SUPFAM" id="SSF52283">
    <property type="entry name" value="Formate/glycerate dehydrogenase catalytic domain-like"/>
    <property type="match status" value="1"/>
</dbReference>
<dbReference type="InterPro" id="IPR006140">
    <property type="entry name" value="D-isomer_DH_NAD-bd"/>
</dbReference>
<dbReference type="RefSeq" id="WP_323296641.1">
    <property type="nucleotide sequence ID" value="NZ_JAYFUM010000010.1"/>
</dbReference>
<evidence type="ECO:0000313" key="7">
    <source>
        <dbReference type="EMBL" id="MEA5139480.1"/>
    </source>
</evidence>
<evidence type="ECO:0000313" key="8">
    <source>
        <dbReference type="Proteomes" id="UP001302949"/>
    </source>
</evidence>
<dbReference type="PANTHER" id="PTHR42789:SF1">
    <property type="entry name" value="D-ISOMER SPECIFIC 2-HYDROXYACID DEHYDROGENASE FAMILY PROTEIN (AFU_ORTHOLOGUE AFUA_6G10090)"/>
    <property type="match status" value="1"/>
</dbReference>
<reference evidence="7 8" key="1">
    <citation type="submission" date="2023-12" db="EMBL/GenBank/DDBJ databases">
        <title>Novel species of the genus Arcicella isolated from rivers.</title>
        <authorList>
            <person name="Lu H."/>
        </authorList>
    </citation>
    <scope>NUCLEOTIDE SEQUENCE [LARGE SCALE GENOMIC DNA]</scope>
    <source>
        <strain evidence="7 8">KCTC 23307</strain>
    </source>
</reference>
<dbReference type="SUPFAM" id="SSF51735">
    <property type="entry name" value="NAD(P)-binding Rossmann-fold domains"/>
    <property type="match status" value="1"/>
</dbReference>
<evidence type="ECO:0000256" key="2">
    <source>
        <dbReference type="ARBA" id="ARBA00023002"/>
    </source>
</evidence>
<keyword evidence="2 4" id="KW-0560">Oxidoreductase</keyword>
<evidence type="ECO:0000256" key="1">
    <source>
        <dbReference type="ARBA" id="ARBA00005854"/>
    </source>
</evidence>
<dbReference type="PANTHER" id="PTHR42789">
    <property type="entry name" value="D-ISOMER SPECIFIC 2-HYDROXYACID DEHYDROGENASE FAMILY PROTEIN (AFU_ORTHOLOGUE AFUA_6G10090)"/>
    <property type="match status" value="1"/>
</dbReference>
<keyword evidence="3" id="KW-0520">NAD</keyword>
<name>A0ABU5Q9G1_9BACT</name>
<dbReference type="InterPro" id="IPR050857">
    <property type="entry name" value="D-2-hydroxyacid_DH"/>
</dbReference>
<dbReference type="EMBL" id="JAYFUM010000010">
    <property type="protein sequence ID" value="MEA5139480.1"/>
    <property type="molecule type" value="Genomic_DNA"/>
</dbReference>
<proteinExistence type="inferred from homology"/>
<evidence type="ECO:0000259" key="6">
    <source>
        <dbReference type="Pfam" id="PF02826"/>
    </source>
</evidence>
<dbReference type="Pfam" id="PF00389">
    <property type="entry name" value="2-Hacid_dh"/>
    <property type="match status" value="1"/>
</dbReference>
<dbReference type="InterPro" id="IPR006139">
    <property type="entry name" value="D-isomer_2_OHA_DH_cat_dom"/>
</dbReference>
<accession>A0ABU5Q9G1</accession>
<evidence type="ECO:0000259" key="5">
    <source>
        <dbReference type="Pfam" id="PF00389"/>
    </source>
</evidence>
<evidence type="ECO:0000256" key="3">
    <source>
        <dbReference type="ARBA" id="ARBA00023027"/>
    </source>
</evidence>